<keyword evidence="1 4" id="KW-0889">Transcription antitermination</keyword>
<name>A0A327X353_9GAMM</name>
<dbReference type="GO" id="GO:0005829">
    <property type="term" value="C:cytosol"/>
    <property type="evidence" value="ECO:0007669"/>
    <property type="project" value="TreeGrafter"/>
</dbReference>
<dbReference type="PANTHER" id="PTHR30265:SF7">
    <property type="entry name" value="TRANSCRIPTION ANTITERMINATION PROTEIN RFAH"/>
    <property type="match status" value="1"/>
</dbReference>
<keyword evidence="4" id="KW-0238">DNA-binding</keyword>
<dbReference type="HAMAP" id="MF_00951">
    <property type="entry name" value="RfaH"/>
    <property type="match status" value="1"/>
</dbReference>
<evidence type="ECO:0000256" key="1">
    <source>
        <dbReference type="ARBA" id="ARBA00022814"/>
    </source>
</evidence>
<comment type="function">
    <text evidence="4">Enhances distal genes transcription elongation in a specialized subset of operons that encode extracytoplasmic components.</text>
</comment>
<dbReference type="InterPro" id="IPR036735">
    <property type="entry name" value="NGN_dom_sf"/>
</dbReference>
<feature type="domain" description="NusG-like N-terminal" evidence="5">
    <location>
        <begin position="1"/>
        <end position="100"/>
    </location>
</feature>
<dbReference type="EMBL" id="PIPK01000003">
    <property type="protein sequence ID" value="RUO27175.1"/>
    <property type="molecule type" value="Genomic_DNA"/>
</dbReference>
<dbReference type="GO" id="GO:0006354">
    <property type="term" value="P:DNA-templated transcription elongation"/>
    <property type="evidence" value="ECO:0007669"/>
    <property type="project" value="InterPro"/>
</dbReference>
<evidence type="ECO:0000313" key="7">
    <source>
        <dbReference type="EMBL" id="RUO27175.1"/>
    </source>
</evidence>
<dbReference type="CDD" id="cd09892">
    <property type="entry name" value="NGN_SP_RfaH"/>
    <property type="match status" value="1"/>
</dbReference>
<dbReference type="PANTHER" id="PTHR30265">
    <property type="entry name" value="RHO-INTERACTING TRANSCRIPTION TERMINATION FACTOR NUSG"/>
    <property type="match status" value="1"/>
</dbReference>
<dbReference type="GO" id="GO:0001073">
    <property type="term" value="F:transcription antitermination factor activity, DNA binding"/>
    <property type="evidence" value="ECO:0007669"/>
    <property type="project" value="UniProtKB-UniRule"/>
</dbReference>
<dbReference type="Pfam" id="PF02357">
    <property type="entry name" value="NusG"/>
    <property type="match status" value="1"/>
</dbReference>
<gene>
    <name evidence="4 7" type="primary">rfaH</name>
    <name evidence="6" type="ORF">B0I24_102266</name>
    <name evidence="7" type="ORF">CWE07_04245</name>
</gene>
<dbReference type="EMBL" id="QLMD01000002">
    <property type="protein sequence ID" value="RAK00838.1"/>
    <property type="molecule type" value="Genomic_DNA"/>
</dbReference>
<evidence type="ECO:0000313" key="9">
    <source>
        <dbReference type="Proteomes" id="UP000287865"/>
    </source>
</evidence>
<comment type="similarity">
    <text evidence="4">Belongs to the RfaH family.</text>
</comment>
<dbReference type="InterPro" id="IPR006645">
    <property type="entry name" value="NGN-like_dom"/>
</dbReference>
<dbReference type="OrthoDB" id="9790639at2"/>
<reference evidence="7 9" key="1">
    <citation type="journal article" date="2018" name="Front. Microbiol.">
        <title>Genome-Based Analysis Reveals the Taxonomy and Diversity of the Family Idiomarinaceae.</title>
        <authorList>
            <person name="Liu Y."/>
            <person name="Lai Q."/>
            <person name="Shao Z."/>
        </authorList>
    </citation>
    <scope>NUCLEOTIDE SEQUENCE [LARGE SCALE GENOMIC DNA]</scope>
    <source>
        <strain evidence="7 9">CF12-14</strain>
    </source>
</reference>
<dbReference type="AlphaFoldDB" id="A0A327X353"/>
<keyword evidence="9" id="KW-1185">Reference proteome</keyword>
<dbReference type="InterPro" id="IPR010215">
    <property type="entry name" value="Transcription_antiterm_RfaH"/>
</dbReference>
<dbReference type="Gene3D" id="3.30.70.940">
    <property type="entry name" value="NusG, N-terminal domain"/>
    <property type="match status" value="1"/>
</dbReference>
<dbReference type="GO" id="GO:0003677">
    <property type="term" value="F:DNA binding"/>
    <property type="evidence" value="ECO:0007669"/>
    <property type="project" value="UniProtKB-UniRule"/>
</dbReference>
<comment type="subunit">
    <text evidence="4">Interacts with both the nontemplate DNA and the RNA polymerase (RNAP).</text>
</comment>
<dbReference type="SUPFAM" id="SSF50104">
    <property type="entry name" value="Translation proteins SH3-like domain"/>
    <property type="match status" value="1"/>
</dbReference>
<proteinExistence type="inferred from homology"/>
<dbReference type="InterPro" id="IPR008991">
    <property type="entry name" value="Translation_prot_SH3-like_sf"/>
</dbReference>
<protein>
    <recommendedName>
        <fullName evidence="4">Transcription antitermination protein RfaH</fullName>
    </recommendedName>
</protein>
<accession>A0A327X353</accession>
<evidence type="ECO:0000313" key="6">
    <source>
        <dbReference type="EMBL" id="RAK00838.1"/>
    </source>
</evidence>
<evidence type="ECO:0000256" key="4">
    <source>
        <dbReference type="HAMAP-Rule" id="MF_00951"/>
    </source>
</evidence>
<dbReference type="SUPFAM" id="SSF82679">
    <property type="entry name" value="N-utilization substance G protein NusG, N-terminal domain"/>
    <property type="match status" value="1"/>
</dbReference>
<dbReference type="InterPro" id="IPR043425">
    <property type="entry name" value="NusG-like"/>
</dbReference>
<keyword evidence="2 4" id="KW-0805">Transcription regulation</keyword>
<evidence type="ECO:0000256" key="3">
    <source>
        <dbReference type="ARBA" id="ARBA00023163"/>
    </source>
</evidence>
<evidence type="ECO:0000259" key="5">
    <source>
        <dbReference type="SMART" id="SM00738"/>
    </source>
</evidence>
<reference evidence="6 8" key="2">
    <citation type="submission" date="2018-06" db="EMBL/GenBank/DDBJ databases">
        <title>Genomic Encyclopedia of Type Strains, Phase III (KMG-III): the genomes of soil and plant-associated and newly described type strains.</title>
        <authorList>
            <person name="Whitman W."/>
        </authorList>
    </citation>
    <scope>NUCLEOTIDE SEQUENCE [LARGE SCALE GENOMIC DNA]</scope>
    <source>
        <strain evidence="6 8">CGMCC 1.15366</strain>
    </source>
</reference>
<dbReference type="Proteomes" id="UP000249203">
    <property type="component" value="Unassembled WGS sequence"/>
</dbReference>
<dbReference type="NCBIfam" id="TIGR01955">
    <property type="entry name" value="RfaH"/>
    <property type="match status" value="1"/>
</dbReference>
<evidence type="ECO:0000313" key="8">
    <source>
        <dbReference type="Proteomes" id="UP000249203"/>
    </source>
</evidence>
<dbReference type="SMART" id="SM00738">
    <property type="entry name" value="NGN"/>
    <property type="match status" value="1"/>
</dbReference>
<dbReference type="NCBIfam" id="NF006534">
    <property type="entry name" value="PRK09014.1"/>
    <property type="match status" value="1"/>
</dbReference>
<organism evidence="6 8">
    <name type="scientific">Aliidiomarina maris</name>
    <dbReference type="NCBI Taxonomy" id="531312"/>
    <lineage>
        <taxon>Bacteria</taxon>
        <taxon>Pseudomonadati</taxon>
        <taxon>Pseudomonadota</taxon>
        <taxon>Gammaproteobacteria</taxon>
        <taxon>Alteromonadales</taxon>
        <taxon>Idiomarinaceae</taxon>
        <taxon>Aliidiomarina</taxon>
    </lineage>
</organism>
<evidence type="ECO:0000256" key="2">
    <source>
        <dbReference type="ARBA" id="ARBA00023015"/>
    </source>
</evidence>
<comment type="caution">
    <text evidence="6">The sequence shown here is derived from an EMBL/GenBank/DDBJ whole genome shotgun (WGS) entry which is preliminary data.</text>
</comment>
<sequence>MAKWYLLQCKPRQEARAQMHIENQGYQTCLPKVTLQKTLRGKRQLVEEALFPGYLFIEIDIQSANFNAIRSTRGVVGFVRFGGVPSVVPNAVIEQFQRLAATPQVLQSELSAGNAVEVTEGPFAGLAAVYQMPKGSDRCLILIDMMGKQQQLEIDEAKLRKSD</sequence>
<dbReference type="RefSeq" id="WP_111568613.1">
    <property type="nucleotide sequence ID" value="NZ_PIPK01000003.1"/>
</dbReference>
<keyword evidence="3 4" id="KW-0804">Transcription</keyword>
<dbReference type="Proteomes" id="UP000287865">
    <property type="component" value="Unassembled WGS sequence"/>
</dbReference>